<dbReference type="PROSITE" id="PS50905">
    <property type="entry name" value="FERRITIN_LIKE"/>
    <property type="match status" value="1"/>
</dbReference>
<dbReference type="InterPro" id="IPR003251">
    <property type="entry name" value="Rr_diiron-bd_dom"/>
</dbReference>
<dbReference type="InterPro" id="IPR009078">
    <property type="entry name" value="Ferritin-like_SF"/>
</dbReference>
<keyword evidence="3" id="KW-1185">Reference proteome</keyword>
<name>A0A972FBR4_9RHOO</name>
<dbReference type="GO" id="GO:0016491">
    <property type="term" value="F:oxidoreductase activity"/>
    <property type="evidence" value="ECO:0007669"/>
    <property type="project" value="InterPro"/>
</dbReference>
<feature type="domain" description="Ferritin-like diiron" evidence="1">
    <location>
        <begin position="9"/>
        <end position="166"/>
    </location>
</feature>
<organism evidence="2 3">
    <name type="scientific">Azoarcus taiwanensis</name>
    <dbReference type="NCBI Taxonomy" id="666964"/>
    <lineage>
        <taxon>Bacteria</taxon>
        <taxon>Pseudomonadati</taxon>
        <taxon>Pseudomonadota</taxon>
        <taxon>Betaproteobacteria</taxon>
        <taxon>Rhodocyclales</taxon>
        <taxon>Zoogloeaceae</taxon>
        <taxon>Azoarcus</taxon>
    </lineage>
</organism>
<evidence type="ECO:0000313" key="2">
    <source>
        <dbReference type="EMBL" id="NMG02327.1"/>
    </source>
</evidence>
<dbReference type="PANTHER" id="PTHR33531:SF7">
    <property type="entry name" value="HYPOTHETICAL MEMBRANE PROTEIN, CONSERVED"/>
    <property type="match status" value="1"/>
</dbReference>
<dbReference type="EMBL" id="WTVM01000019">
    <property type="protein sequence ID" value="NMG02327.1"/>
    <property type="molecule type" value="Genomic_DNA"/>
</dbReference>
<dbReference type="CDD" id="cd01045">
    <property type="entry name" value="Ferritin_like_AB"/>
    <property type="match status" value="1"/>
</dbReference>
<evidence type="ECO:0000259" key="1">
    <source>
        <dbReference type="PROSITE" id="PS50905"/>
    </source>
</evidence>
<comment type="caution">
    <text evidence="2">The sequence shown here is derived from an EMBL/GenBank/DDBJ whole genome shotgun (WGS) entry which is preliminary data.</text>
</comment>
<proteinExistence type="predicted"/>
<dbReference type="PANTHER" id="PTHR33531">
    <property type="entry name" value="RUBRERYTHRIN SUBFAMILY"/>
    <property type="match status" value="1"/>
</dbReference>
<dbReference type="AlphaFoldDB" id="A0A972FBR4"/>
<protein>
    <submittedName>
        <fullName evidence="2">Rubrerythrin</fullName>
    </submittedName>
</protein>
<dbReference type="InterPro" id="IPR009040">
    <property type="entry name" value="Ferritin-like_diiron"/>
</dbReference>
<dbReference type="Pfam" id="PF02915">
    <property type="entry name" value="Rubrerythrin"/>
    <property type="match status" value="1"/>
</dbReference>
<dbReference type="InterPro" id="IPR012347">
    <property type="entry name" value="Ferritin-like"/>
</dbReference>
<accession>A0A972FBR4</accession>
<dbReference type="Proteomes" id="UP000599523">
    <property type="component" value="Unassembled WGS sequence"/>
</dbReference>
<sequence>MSSPGQEEGKPIESVEQLLAHALAMETEAVERYNELADQMEVHNNPDVAQLFRKLAEIEQLHVHNVTELSEGVELPHIAPWDYAWETPESPESPSPSAREVHYLMQPYHAIALALKHERLGVEFYEKLASQSDREDVRKLASELRETEVEHVSLLEKWLARFEAPAKGWNEDPDPPLLQE</sequence>
<gene>
    <name evidence="2" type="ORF">GPA21_05000</name>
</gene>
<dbReference type="SUPFAM" id="SSF47240">
    <property type="entry name" value="Ferritin-like"/>
    <property type="match status" value="1"/>
</dbReference>
<dbReference type="Gene3D" id="1.20.1260.10">
    <property type="match status" value="1"/>
</dbReference>
<reference evidence="2" key="1">
    <citation type="submission" date="2019-12" db="EMBL/GenBank/DDBJ databases">
        <title>Comparative genomics gives insights into the taxonomy of the Azoarcus-Aromatoleum group and reveals separate origins of nif in the plant-associated Azoarcus and non-plant-associated Aromatoleum sub-groups.</title>
        <authorList>
            <person name="Lafos M."/>
            <person name="Maluk M."/>
            <person name="Batista M."/>
            <person name="Junghare M."/>
            <person name="Carmona M."/>
            <person name="Faoro H."/>
            <person name="Cruz L.M."/>
            <person name="Battistoni F."/>
            <person name="De Souza E."/>
            <person name="Pedrosa F."/>
            <person name="Chen W.-M."/>
            <person name="Poole P.S."/>
            <person name="Dixon R.A."/>
            <person name="James E.K."/>
        </authorList>
    </citation>
    <scope>NUCLEOTIDE SEQUENCE</scope>
    <source>
        <strain evidence="2">NSC3</strain>
    </source>
</reference>
<evidence type="ECO:0000313" key="3">
    <source>
        <dbReference type="Proteomes" id="UP000599523"/>
    </source>
</evidence>
<dbReference type="GO" id="GO:0046872">
    <property type="term" value="F:metal ion binding"/>
    <property type="evidence" value="ECO:0007669"/>
    <property type="project" value="InterPro"/>
</dbReference>
<dbReference type="RefSeq" id="WP_168987116.1">
    <property type="nucleotide sequence ID" value="NZ_CAWPHM010000110.1"/>
</dbReference>